<sequence length="444" mass="48292">MSGVGLLAVLAIGGLIYGFAMRADETPATGPVAGGGGNTTTISDEEITEILDDHGRALEEGDLEAFLAPFVGEDVKSEQRDLFDNLRKVSFSETSYALSAKEGRGTDSYGQGASLVVDVAFVHQIEDVDVTPVAEWYSWTVEKPSQDAELKVTKVAGSDRKYLGRGGLVYHPAPWDLYEDMAAIRKDHVLVLADQKKIDHARRLAPLVEQAAEENLAAWEAAGPQEAPAMPGFVVALENDRQSYEKLYRKKKTDSTSEAGVAYALPSRGGSEEDRDIHVGGARIVIDTGSGRFQPHRWPGGPLEISRHEIAHAMIAHTEGHVTDGDTQRWVVEGFGDYMAFREDKATAEAEIAAMKTRIGGSFDGRLPQSATFYAPGDGNPNYTLGYLALRFIAEKGGEDAAFTFVTDHYKKPEKLDAQLRKATGMGTAEFEEAWADYVRKAMA</sequence>
<protein>
    <recommendedName>
        <fullName evidence="3">Peptidase MA-like domain-containing protein</fullName>
    </recommendedName>
</protein>
<evidence type="ECO:0008006" key="3">
    <source>
        <dbReference type="Google" id="ProtNLM"/>
    </source>
</evidence>
<dbReference type="Proteomes" id="UP001183414">
    <property type="component" value="Unassembled WGS sequence"/>
</dbReference>
<name>A0ABU2NQU3_9ACTN</name>
<evidence type="ECO:0000313" key="2">
    <source>
        <dbReference type="Proteomes" id="UP001183414"/>
    </source>
</evidence>
<dbReference type="EMBL" id="JAVREQ010000005">
    <property type="protein sequence ID" value="MDT0378832.1"/>
    <property type="molecule type" value="Genomic_DNA"/>
</dbReference>
<accession>A0ABU2NQU3</accession>
<proteinExistence type="predicted"/>
<dbReference type="RefSeq" id="WP_311672659.1">
    <property type="nucleotide sequence ID" value="NZ_JAVREQ010000005.1"/>
</dbReference>
<gene>
    <name evidence="1" type="ORF">RM572_08595</name>
</gene>
<keyword evidence="2" id="KW-1185">Reference proteome</keyword>
<comment type="caution">
    <text evidence="1">The sequence shown here is derived from an EMBL/GenBank/DDBJ whole genome shotgun (WGS) entry which is preliminary data.</text>
</comment>
<reference evidence="2" key="1">
    <citation type="submission" date="2023-07" db="EMBL/GenBank/DDBJ databases">
        <title>30 novel species of actinomycetes from the DSMZ collection.</title>
        <authorList>
            <person name="Nouioui I."/>
        </authorList>
    </citation>
    <scope>NUCLEOTIDE SEQUENCE [LARGE SCALE GENOMIC DNA]</scope>
    <source>
        <strain evidence="2">DSM 42041</strain>
    </source>
</reference>
<evidence type="ECO:0000313" key="1">
    <source>
        <dbReference type="EMBL" id="MDT0378832.1"/>
    </source>
</evidence>
<organism evidence="1 2">
    <name type="scientific">Streptomyces hazeniae</name>
    <dbReference type="NCBI Taxonomy" id="3075538"/>
    <lineage>
        <taxon>Bacteria</taxon>
        <taxon>Bacillati</taxon>
        <taxon>Actinomycetota</taxon>
        <taxon>Actinomycetes</taxon>
        <taxon>Kitasatosporales</taxon>
        <taxon>Streptomycetaceae</taxon>
        <taxon>Streptomyces</taxon>
    </lineage>
</organism>